<dbReference type="PANTHER" id="PTHR19384:SF10">
    <property type="entry name" value="NADPH-DEPENDENT DIFLAVIN OXIDOREDUCTASE 1"/>
    <property type="match status" value="1"/>
</dbReference>
<dbReference type="Pfam" id="PF00175">
    <property type="entry name" value="NAD_binding_1"/>
    <property type="match status" value="1"/>
</dbReference>
<reference evidence="9 10" key="1">
    <citation type="submission" date="2019-09" db="EMBL/GenBank/DDBJ databases">
        <authorList>
            <person name="Brejova B."/>
        </authorList>
    </citation>
    <scope>NUCLEOTIDE SEQUENCE [LARGE SCALE GENOMIC DNA]</scope>
</reference>
<organism evidence="9 10">
    <name type="scientific">Magnusiomyces paraingens</name>
    <dbReference type="NCBI Taxonomy" id="2606893"/>
    <lineage>
        <taxon>Eukaryota</taxon>
        <taxon>Fungi</taxon>
        <taxon>Dikarya</taxon>
        <taxon>Ascomycota</taxon>
        <taxon>Saccharomycotina</taxon>
        <taxon>Dipodascomycetes</taxon>
        <taxon>Dipodascales</taxon>
        <taxon>Dipodascaceae</taxon>
        <taxon>Magnusiomyces</taxon>
    </lineage>
</organism>
<dbReference type="SUPFAM" id="SSF52343">
    <property type="entry name" value="Ferredoxin reductase-like, C-terminal NADP-linked domain"/>
    <property type="match status" value="1"/>
</dbReference>
<evidence type="ECO:0000256" key="3">
    <source>
        <dbReference type="ARBA" id="ARBA00022630"/>
    </source>
</evidence>
<dbReference type="InterPro" id="IPR001433">
    <property type="entry name" value="OxRdtase_FAD/NAD-bd"/>
</dbReference>
<comment type="cofactor">
    <cofactor evidence="1">
        <name>FMN</name>
        <dbReference type="ChEBI" id="CHEBI:58210"/>
    </cofactor>
</comment>
<evidence type="ECO:0000256" key="1">
    <source>
        <dbReference type="ARBA" id="ARBA00001917"/>
    </source>
</evidence>
<dbReference type="GO" id="GO:0005829">
    <property type="term" value="C:cytosol"/>
    <property type="evidence" value="ECO:0007669"/>
    <property type="project" value="TreeGrafter"/>
</dbReference>
<evidence type="ECO:0000259" key="7">
    <source>
        <dbReference type="PROSITE" id="PS50902"/>
    </source>
</evidence>
<evidence type="ECO:0000256" key="2">
    <source>
        <dbReference type="ARBA" id="ARBA00001974"/>
    </source>
</evidence>
<accession>A0A5E8C327</accession>
<dbReference type="PANTHER" id="PTHR19384">
    <property type="entry name" value="NITRIC OXIDE SYNTHASE-RELATED"/>
    <property type="match status" value="1"/>
</dbReference>
<evidence type="ECO:0000256" key="4">
    <source>
        <dbReference type="ARBA" id="ARBA00022827"/>
    </source>
</evidence>
<dbReference type="GO" id="GO:0010181">
    <property type="term" value="F:FMN binding"/>
    <property type="evidence" value="ECO:0007669"/>
    <property type="project" value="InterPro"/>
</dbReference>
<comment type="cofactor">
    <cofactor evidence="2">
        <name>FAD</name>
        <dbReference type="ChEBI" id="CHEBI:57692"/>
    </cofactor>
</comment>
<sequence>MNTIYVLYASETGNSQDLAQLLAARLRRLAVATGPAISDPTAPIGNIIVSSFDDALPGLVDLLNTHLESPNASKSNLNLFFPLVSTTGQGEMPRSALRFWRFILRRNLPSTLFSRFLFSSFGLGDSSYPRFNWAVRKLHARLLQLGASEIGVQVPRAEADEQSSDPSTDKVYQEWEDRIVGYLESLDAFKDPSTGVGLLNAIPDDTILDPVYPISLTENESSPLDLLPENILATSVTRVDSPKVFPASITSLTRISAPSHYQDVRHLSLKLPESLQYSPGDTLALYPSNSPADVQALLDHMGWAPHADKLITVPASYIAKVSPFGGKLVEPLTLRNLVLHHLDIMSVPRRSFFSAIWRFSQVSETIEPTVLDPSGKKDPNSPEHAVLEREKLKAFGSQVDDDTLQDLYNYANRPRRSILETLLEFGSLGKAPDGSPRVPISYIADIFPVLRPRLFSIASAQTGTTAELCIAIVRYKTILRRTRRGVCSRWLEDCVAPAVAARGSVPVAIALQKNHLFKSAPPQLAAASVPILLISAGTGVAPVRALVEYYRAKFASNPEAFPELYVFFGCRARGADFHYAAEWQALLQDPVIGPKVHLYVAFSQPNLSPANAPTLDFGPNYNILEGVHLQAHIYAQRTRISELLRDRAALVYLCGSSGKFPTETRSTLITALTETLGGYDTASEKQSEELKESATQYVHDMEQQGRFIQETW</sequence>
<dbReference type="InterPro" id="IPR023173">
    <property type="entry name" value="NADPH_Cyt_P450_Rdtase_alpha"/>
</dbReference>
<dbReference type="Pfam" id="PF00667">
    <property type="entry name" value="FAD_binding_1"/>
    <property type="match status" value="1"/>
</dbReference>
<dbReference type="InterPro" id="IPR017927">
    <property type="entry name" value="FAD-bd_FR_type"/>
</dbReference>
<keyword evidence="3" id="KW-0285">Flavoprotein</keyword>
<dbReference type="Proteomes" id="UP000398389">
    <property type="component" value="Unassembled WGS sequence"/>
</dbReference>
<dbReference type="InterPro" id="IPR008254">
    <property type="entry name" value="Flavodoxin/NO_synth"/>
</dbReference>
<dbReference type="PROSITE" id="PS50902">
    <property type="entry name" value="FLAVODOXIN_LIKE"/>
    <property type="match status" value="1"/>
</dbReference>
<dbReference type="SUPFAM" id="SSF63380">
    <property type="entry name" value="Riboflavin synthase domain-like"/>
    <property type="match status" value="1"/>
</dbReference>
<evidence type="ECO:0000259" key="8">
    <source>
        <dbReference type="PROSITE" id="PS51384"/>
    </source>
</evidence>
<keyword evidence="4" id="KW-0274">FAD</keyword>
<dbReference type="Gene3D" id="1.20.990.10">
    <property type="entry name" value="NADPH-cytochrome p450 Reductase, Chain A, domain 3"/>
    <property type="match status" value="1"/>
</dbReference>
<dbReference type="InterPro" id="IPR001709">
    <property type="entry name" value="Flavoprot_Pyr_Nucl_cyt_Rdtase"/>
</dbReference>
<name>A0A5E8C327_9ASCO</name>
<protein>
    <recommendedName>
        <fullName evidence="11">NADPH-dependent FMN and FAD-containing oxidoreductase</fullName>
    </recommendedName>
</protein>
<dbReference type="GO" id="GO:0050660">
    <property type="term" value="F:flavin adenine dinucleotide binding"/>
    <property type="evidence" value="ECO:0007669"/>
    <property type="project" value="TreeGrafter"/>
</dbReference>
<dbReference type="GeneID" id="43584883"/>
<dbReference type="Gene3D" id="2.40.30.10">
    <property type="entry name" value="Translation factors"/>
    <property type="match status" value="2"/>
</dbReference>
<proteinExistence type="predicted"/>
<dbReference type="InterPro" id="IPR029039">
    <property type="entry name" value="Flavoprotein-like_sf"/>
</dbReference>
<dbReference type="GO" id="GO:0016491">
    <property type="term" value="F:oxidoreductase activity"/>
    <property type="evidence" value="ECO:0007669"/>
    <property type="project" value="UniProtKB-KW"/>
</dbReference>
<dbReference type="Pfam" id="PF00258">
    <property type="entry name" value="Flavodoxin_1"/>
    <property type="match status" value="1"/>
</dbReference>
<gene>
    <name evidence="9" type="ORF">SAPINGB_P006069</name>
</gene>
<feature type="domain" description="FAD-binding FR-type" evidence="8">
    <location>
        <begin position="242"/>
        <end position="520"/>
    </location>
</feature>
<keyword evidence="10" id="KW-1185">Reference proteome</keyword>
<evidence type="ECO:0000313" key="9">
    <source>
        <dbReference type="EMBL" id="VVT58164.1"/>
    </source>
</evidence>
<dbReference type="Gene3D" id="3.40.50.360">
    <property type="match status" value="1"/>
</dbReference>
<dbReference type="PROSITE" id="PS51384">
    <property type="entry name" value="FAD_FR"/>
    <property type="match status" value="1"/>
</dbReference>
<dbReference type="OrthoDB" id="1856718at2759"/>
<dbReference type="EMBL" id="CABVLU010000005">
    <property type="protein sequence ID" value="VVT58164.1"/>
    <property type="molecule type" value="Genomic_DNA"/>
</dbReference>
<dbReference type="InterPro" id="IPR039261">
    <property type="entry name" value="FNR_nucleotide-bd"/>
</dbReference>
<evidence type="ECO:0008006" key="11">
    <source>
        <dbReference type="Google" id="ProtNLM"/>
    </source>
</evidence>
<dbReference type="SUPFAM" id="SSF52218">
    <property type="entry name" value="Flavoproteins"/>
    <property type="match status" value="1"/>
</dbReference>
<dbReference type="Gene3D" id="3.40.50.80">
    <property type="entry name" value="Nucleotide-binding domain of ferredoxin-NADP reductase (FNR) module"/>
    <property type="match status" value="1"/>
</dbReference>
<evidence type="ECO:0000313" key="10">
    <source>
        <dbReference type="Proteomes" id="UP000398389"/>
    </source>
</evidence>
<dbReference type="RefSeq" id="XP_031856674.1">
    <property type="nucleotide sequence ID" value="XM_032000783.1"/>
</dbReference>
<evidence type="ECO:0000256" key="5">
    <source>
        <dbReference type="ARBA" id="ARBA00022857"/>
    </source>
</evidence>
<dbReference type="AlphaFoldDB" id="A0A5E8C327"/>
<keyword evidence="6" id="KW-0560">Oxidoreductase</keyword>
<dbReference type="PRINTS" id="PR00371">
    <property type="entry name" value="FPNCR"/>
</dbReference>
<dbReference type="InterPro" id="IPR017938">
    <property type="entry name" value="Riboflavin_synthase-like_b-brl"/>
</dbReference>
<evidence type="ECO:0000256" key="6">
    <source>
        <dbReference type="ARBA" id="ARBA00023002"/>
    </source>
</evidence>
<feature type="domain" description="Flavodoxin-like" evidence="7">
    <location>
        <begin position="4"/>
        <end position="180"/>
    </location>
</feature>
<dbReference type="InterPro" id="IPR003097">
    <property type="entry name" value="CysJ-like_FAD-binding"/>
</dbReference>
<keyword evidence="5" id="KW-0521">NADP</keyword>